<keyword evidence="3" id="KW-1185">Reference proteome</keyword>
<gene>
    <name evidence="2" type="ORF">C1645_815194</name>
</gene>
<evidence type="ECO:0000313" key="3">
    <source>
        <dbReference type="Proteomes" id="UP000265703"/>
    </source>
</evidence>
<reference evidence="2 3" key="1">
    <citation type="submission" date="2018-06" db="EMBL/GenBank/DDBJ databases">
        <title>Comparative genomics reveals the genomic features of Rhizophagus irregularis, R. cerebriforme, R. diaphanum and Gigaspora rosea, and their symbiotic lifestyle signature.</title>
        <authorList>
            <person name="Morin E."/>
            <person name="San Clemente H."/>
            <person name="Chen E.C.H."/>
            <person name="De La Providencia I."/>
            <person name="Hainaut M."/>
            <person name="Kuo A."/>
            <person name="Kohler A."/>
            <person name="Murat C."/>
            <person name="Tang N."/>
            <person name="Roy S."/>
            <person name="Loubradou J."/>
            <person name="Henrissat B."/>
            <person name="Grigoriev I.V."/>
            <person name="Corradi N."/>
            <person name="Roux C."/>
            <person name="Martin F.M."/>
        </authorList>
    </citation>
    <scope>NUCLEOTIDE SEQUENCE [LARGE SCALE GENOMIC DNA]</scope>
    <source>
        <strain evidence="2 3">DAOM 227022</strain>
    </source>
</reference>
<organism evidence="2 3">
    <name type="scientific">Glomus cerebriforme</name>
    <dbReference type="NCBI Taxonomy" id="658196"/>
    <lineage>
        <taxon>Eukaryota</taxon>
        <taxon>Fungi</taxon>
        <taxon>Fungi incertae sedis</taxon>
        <taxon>Mucoromycota</taxon>
        <taxon>Glomeromycotina</taxon>
        <taxon>Glomeromycetes</taxon>
        <taxon>Glomerales</taxon>
        <taxon>Glomeraceae</taxon>
        <taxon>Glomus</taxon>
    </lineage>
</organism>
<dbReference type="AlphaFoldDB" id="A0A397TP54"/>
<evidence type="ECO:0000313" key="2">
    <source>
        <dbReference type="EMBL" id="RIA96644.1"/>
    </source>
</evidence>
<protein>
    <submittedName>
        <fullName evidence="2">Uncharacterized protein</fullName>
    </submittedName>
</protein>
<keyword evidence="1" id="KW-0472">Membrane</keyword>
<keyword evidence="1" id="KW-0812">Transmembrane</keyword>
<keyword evidence="1" id="KW-1133">Transmembrane helix</keyword>
<evidence type="ECO:0000256" key="1">
    <source>
        <dbReference type="SAM" id="Phobius"/>
    </source>
</evidence>
<dbReference type="EMBL" id="QKYT01000042">
    <property type="protein sequence ID" value="RIA96644.1"/>
    <property type="molecule type" value="Genomic_DNA"/>
</dbReference>
<sequence length="65" mass="7724">MSAWEGFIWKCQNGLNVEIAGRWIFLLSDFFLLPGMLGILYRDVLSRIDFSLMMYHYENENRTSN</sequence>
<feature type="transmembrane region" description="Helical" evidence="1">
    <location>
        <begin position="20"/>
        <end position="41"/>
    </location>
</feature>
<accession>A0A397TP54</accession>
<proteinExistence type="predicted"/>
<name>A0A397TP54_9GLOM</name>
<dbReference type="Proteomes" id="UP000265703">
    <property type="component" value="Unassembled WGS sequence"/>
</dbReference>
<comment type="caution">
    <text evidence="2">The sequence shown here is derived from an EMBL/GenBank/DDBJ whole genome shotgun (WGS) entry which is preliminary data.</text>
</comment>